<accession>A0A540M0M8</accession>
<dbReference type="PANTHER" id="PTHR36726">
    <property type="entry name" value="CLAVATA3/ESR (CLE)-RELATED PROTEIN 45"/>
    <property type="match status" value="1"/>
</dbReference>
<feature type="region of interest" description="Disordered" evidence="1">
    <location>
        <begin position="64"/>
        <end position="98"/>
    </location>
</feature>
<evidence type="ECO:0000313" key="4">
    <source>
        <dbReference type="Proteomes" id="UP000315295"/>
    </source>
</evidence>
<keyword evidence="4" id="KW-1185">Reference proteome</keyword>
<organism evidence="3 4">
    <name type="scientific">Malus baccata</name>
    <name type="common">Siberian crab apple</name>
    <name type="synonym">Pyrus baccata</name>
    <dbReference type="NCBI Taxonomy" id="106549"/>
    <lineage>
        <taxon>Eukaryota</taxon>
        <taxon>Viridiplantae</taxon>
        <taxon>Streptophyta</taxon>
        <taxon>Embryophyta</taxon>
        <taxon>Tracheophyta</taxon>
        <taxon>Spermatophyta</taxon>
        <taxon>Magnoliopsida</taxon>
        <taxon>eudicotyledons</taxon>
        <taxon>Gunneridae</taxon>
        <taxon>Pentapetalae</taxon>
        <taxon>rosids</taxon>
        <taxon>fabids</taxon>
        <taxon>Rosales</taxon>
        <taxon>Rosaceae</taxon>
        <taxon>Amygdaloideae</taxon>
        <taxon>Maleae</taxon>
        <taxon>Malus</taxon>
    </lineage>
</organism>
<keyword evidence="2" id="KW-0732">Signal</keyword>
<dbReference type="PANTHER" id="PTHR36726:SF4">
    <property type="entry name" value="CLAVATA3_ESR (CLE)-RELATED PROTEIN 45"/>
    <property type="match status" value="1"/>
</dbReference>
<proteinExistence type="predicted"/>
<evidence type="ECO:0000256" key="1">
    <source>
        <dbReference type="SAM" id="MobiDB-lite"/>
    </source>
</evidence>
<dbReference type="Proteomes" id="UP000315295">
    <property type="component" value="Unassembled WGS sequence"/>
</dbReference>
<evidence type="ECO:0000256" key="2">
    <source>
        <dbReference type="SAM" id="SignalP"/>
    </source>
</evidence>
<dbReference type="EMBL" id="VIEB01000395">
    <property type="protein sequence ID" value="TQD92307.1"/>
    <property type="molecule type" value="Genomic_DNA"/>
</dbReference>
<feature type="compositionally biased region" description="Basic and acidic residues" evidence="1">
    <location>
        <begin position="89"/>
        <end position="98"/>
    </location>
</feature>
<protein>
    <submittedName>
        <fullName evidence="3">Uncharacterized protein</fullName>
    </submittedName>
</protein>
<sequence>MICSNHSVFILLLICIGFLVVQPDEVSALTSIRVALRQNRDQYHQGILPWNQRSLKAVTVEAMNTEKKNSTNTKNKFDLNQSSKRRVRRGSDPIHNRA</sequence>
<evidence type="ECO:0000313" key="3">
    <source>
        <dbReference type="EMBL" id="TQD92307.1"/>
    </source>
</evidence>
<dbReference type="InterPro" id="IPR038821">
    <property type="entry name" value="CLE45-like"/>
</dbReference>
<reference evidence="3 4" key="1">
    <citation type="journal article" date="2019" name="G3 (Bethesda)">
        <title>Sequencing of a Wild Apple (Malus baccata) Genome Unravels the Differences Between Cultivated and Wild Apple Species Regarding Disease Resistance and Cold Tolerance.</title>
        <authorList>
            <person name="Chen X."/>
        </authorList>
    </citation>
    <scope>NUCLEOTIDE SEQUENCE [LARGE SCALE GENOMIC DNA]</scope>
    <source>
        <strain evidence="4">cv. Shandingzi</strain>
        <tissue evidence="3">Leaves</tissue>
    </source>
</reference>
<name>A0A540M0M8_MALBA</name>
<dbReference type="AlphaFoldDB" id="A0A540M0M8"/>
<dbReference type="STRING" id="106549.A0A540M0M8"/>
<feature type="chain" id="PRO_5021802685" evidence="2">
    <location>
        <begin position="24"/>
        <end position="98"/>
    </location>
</feature>
<gene>
    <name evidence="3" type="ORF">C1H46_022105</name>
</gene>
<feature type="signal peptide" evidence="2">
    <location>
        <begin position="1"/>
        <end position="23"/>
    </location>
</feature>
<comment type="caution">
    <text evidence="3">The sequence shown here is derived from an EMBL/GenBank/DDBJ whole genome shotgun (WGS) entry which is preliminary data.</text>
</comment>